<organism evidence="6 7">
    <name type="scientific">candidate division WWE3 bacterium CG23_combo_of_CG06-09_8_20_14_all_40_14</name>
    <dbReference type="NCBI Taxonomy" id="1975095"/>
    <lineage>
        <taxon>Bacteria</taxon>
        <taxon>Katanobacteria</taxon>
    </lineage>
</organism>
<protein>
    <submittedName>
        <fullName evidence="6">Nuclease</fullName>
    </submittedName>
</protein>
<feature type="domain" description="TNase-like" evidence="5">
    <location>
        <begin position="64"/>
        <end position="187"/>
    </location>
</feature>
<dbReference type="EMBL" id="PCQY01000015">
    <property type="protein sequence ID" value="PIP04693.1"/>
    <property type="molecule type" value="Genomic_DNA"/>
</dbReference>
<dbReference type="Gene3D" id="2.40.50.90">
    <property type="match status" value="1"/>
</dbReference>
<gene>
    <name evidence="6" type="ORF">COX53_01170</name>
</gene>
<evidence type="ECO:0000256" key="1">
    <source>
        <dbReference type="ARBA" id="ARBA00022722"/>
    </source>
</evidence>
<feature type="region of interest" description="Disordered" evidence="4">
    <location>
        <begin position="30"/>
        <end position="56"/>
    </location>
</feature>
<dbReference type="Pfam" id="PF00565">
    <property type="entry name" value="SNase"/>
    <property type="match status" value="1"/>
</dbReference>
<evidence type="ECO:0000256" key="3">
    <source>
        <dbReference type="ARBA" id="ARBA00022801"/>
    </source>
</evidence>
<evidence type="ECO:0000313" key="6">
    <source>
        <dbReference type="EMBL" id="PIP04693.1"/>
    </source>
</evidence>
<dbReference type="PANTHER" id="PTHR12302">
    <property type="entry name" value="EBNA2 BINDING PROTEIN P100"/>
    <property type="match status" value="1"/>
</dbReference>
<dbReference type="PROSITE" id="PS50830">
    <property type="entry name" value="TNASE_3"/>
    <property type="match status" value="1"/>
</dbReference>
<dbReference type="AlphaFoldDB" id="A0A2G9XDX4"/>
<comment type="caution">
    <text evidence="6">The sequence shown here is derived from an EMBL/GenBank/DDBJ whole genome shotgun (WGS) entry which is preliminary data.</text>
</comment>
<dbReference type="InterPro" id="IPR035437">
    <property type="entry name" value="SNase_OB-fold_sf"/>
</dbReference>
<dbReference type="GO" id="GO:0016787">
    <property type="term" value="F:hydrolase activity"/>
    <property type="evidence" value="ECO:0007669"/>
    <property type="project" value="UniProtKB-KW"/>
</dbReference>
<evidence type="ECO:0000259" key="5">
    <source>
        <dbReference type="PROSITE" id="PS50830"/>
    </source>
</evidence>
<keyword evidence="2" id="KW-0255">Endonuclease</keyword>
<keyword evidence="3" id="KW-0378">Hydrolase</keyword>
<name>A0A2G9XDX4_UNCKA</name>
<dbReference type="Proteomes" id="UP000231388">
    <property type="component" value="Unassembled WGS sequence"/>
</dbReference>
<evidence type="ECO:0000256" key="2">
    <source>
        <dbReference type="ARBA" id="ARBA00022759"/>
    </source>
</evidence>
<proteinExistence type="predicted"/>
<sequence>MKIYKKNFVFGIGIFFLLLGSFVLGRISKESKSPVPTSTTVPITTSLPSLTETPTSSSVSGTFKVTRVVDGDTIEIEGGEKVRYIGVDTPETVDPRKPVQCFGIEASKKNKELVEGKTVRLEKDITDRDKYSRLLRYVWVDDLFVNLELVKQGFANSYSYPPDIKYQKEFLAAETEAREAQRGLWKACPVVATPTINVQETPKSGCDIKGNISTSGEKIYHLPGCGSYTKTQIDEKRGELWFCSEKEAQEAGWRKALNCP</sequence>
<dbReference type="PANTHER" id="PTHR12302:SF3">
    <property type="entry name" value="SERINE_THREONINE-PROTEIN KINASE 31"/>
    <property type="match status" value="1"/>
</dbReference>
<dbReference type="GO" id="GO:0004519">
    <property type="term" value="F:endonuclease activity"/>
    <property type="evidence" value="ECO:0007669"/>
    <property type="project" value="UniProtKB-KW"/>
</dbReference>
<keyword evidence="1" id="KW-0540">Nuclease</keyword>
<evidence type="ECO:0000256" key="4">
    <source>
        <dbReference type="SAM" id="MobiDB-lite"/>
    </source>
</evidence>
<evidence type="ECO:0000313" key="7">
    <source>
        <dbReference type="Proteomes" id="UP000231388"/>
    </source>
</evidence>
<accession>A0A2G9XDX4</accession>
<dbReference type="InterPro" id="IPR016071">
    <property type="entry name" value="Staphylococal_nuclease_OB-fold"/>
</dbReference>
<dbReference type="SMART" id="SM00318">
    <property type="entry name" value="SNc"/>
    <property type="match status" value="1"/>
</dbReference>
<reference evidence="6 7" key="1">
    <citation type="submission" date="2017-09" db="EMBL/GenBank/DDBJ databases">
        <title>Depth-based differentiation of microbial function through sediment-hosted aquifers and enrichment of novel symbionts in the deep terrestrial subsurface.</title>
        <authorList>
            <person name="Probst A.J."/>
            <person name="Ladd B."/>
            <person name="Jarett J.K."/>
            <person name="Geller-Mcgrath D.E."/>
            <person name="Sieber C.M."/>
            <person name="Emerson J.B."/>
            <person name="Anantharaman K."/>
            <person name="Thomas B.C."/>
            <person name="Malmstrom R."/>
            <person name="Stieglmeier M."/>
            <person name="Klingl A."/>
            <person name="Woyke T."/>
            <person name="Ryan C.M."/>
            <person name="Banfield J.F."/>
        </authorList>
    </citation>
    <scope>NUCLEOTIDE SEQUENCE [LARGE SCALE GENOMIC DNA]</scope>
    <source>
        <strain evidence="6">CG23_combo_of_CG06-09_8_20_14_all_40_14</strain>
    </source>
</reference>
<feature type="compositionally biased region" description="Low complexity" evidence="4">
    <location>
        <begin position="33"/>
        <end position="56"/>
    </location>
</feature>
<dbReference type="SUPFAM" id="SSF50199">
    <property type="entry name" value="Staphylococcal nuclease"/>
    <property type="match status" value="1"/>
</dbReference>